<reference evidence="1 2" key="1">
    <citation type="submission" date="2014-08" db="EMBL/GenBank/DDBJ databases">
        <title>Genome sequences of NCPPB Pectobacterium isolates.</title>
        <authorList>
            <person name="Glover R.H."/>
            <person name="Sapp M."/>
            <person name="Elphinstone J."/>
        </authorList>
    </citation>
    <scope>NUCLEOTIDE SEQUENCE [LARGE SCALE GENOMIC DNA]</scope>
    <source>
        <strain evidence="1 2">LMG 21372</strain>
    </source>
</reference>
<dbReference type="Pfam" id="PF20289">
    <property type="entry name" value="MComp1"/>
    <property type="match status" value="1"/>
</dbReference>
<sequence>MIKILENIFLSNQYKRLEFNTSRSNEFCYIFYPEESTEKEEYFVLLQSLNQSNDEMKLILEEKAQLLFEEIIGSDKVERFFEKNCTLIICQNDKDIDRLTALRIEEDLYNFKKNVIAYTDSELEDLVKYLEVRSINKLSNRVLNDIINEHDGESFISFKNSSVHASNYYSLIVKLFLKLPFLTYSIEEKELIDLNGEIENKLTQHQKDVFKKLISNEFEWTDNNIHDLVVVTWGKQGD</sequence>
<protein>
    <submittedName>
        <fullName evidence="1">Uncharacterized protein</fullName>
    </submittedName>
</protein>
<dbReference type="InterPro" id="IPR046905">
    <property type="entry name" value="ABC-3C_MC1"/>
</dbReference>
<comment type="caution">
    <text evidence="1">The sequence shown here is derived from an EMBL/GenBank/DDBJ whole genome shotgun (WGS) entry which is preliminary data.</text>
</comment>
<evidence type="ECO:0000313" key="1">
    <source>
        <dbReference type="EMBL" id="KGA36317.1"/>
    </source>
</evidence>
<gene>
    <name evidence="1" type="ORF">KU74_07595</name>
</gene>
<dbReference type="EMBL" id="JQOD01000001">
    <property type="protein sequence ID" value="KGA36317.1"/>
    <property type="molecule type" value="Genomic_DNA"/>
</dbReference>
<dbReference type="AlphaFoldDB" id="A0A0M2F7F9"/>
<name>A0A0M2F7F9_9GAMM</name>
<proteinExistence type="predicted"/>
<evidence type="ECO:0000313" key="2">
    <source>
        <dbReference type="Proteomes" id="UP000029435"/>
    </source>
</evidence>
<organism evidence="1 2">
    <name type="scientific">Pectobacterium brasiliense</name>
    <dbReference type="NCBI Taxonomy" id="180957"/>
    <lineage>
        <taxon>Bacteria</taxon>
        <taxon>Pseudomonadati</taxon>
        <taxon>Pseudomonadota</taxon>
        <taxon>Gammaproteobacteria</taxon>
        <taxon>Enterobacterales</taxon>
        <taxon>Pectobacteriaceae</taxon>
        <taxon>Pectobacterium</taxon>
    </lineage>
</organism>
<dbReference type="Proteomes" id="UP000029435">
    <property type="component" value="Unassembled WGS sequence"/>
</dbReference>
<accession>A0A0M2F7F9</accession>